<dbReference type="RefSeq" id="WP_089073432.1">
    <property type="nucleotide sequence ID" value="NZ_CBCSAM010000001.1"/>
</dbReference>
<accession>A0A220VDP7</accession>
<dbReference type="GO" id="GO:0006281">
    <property type="term" value="P:DNA repair"/>
    <property type="evidence" value="ECO:0007669"/>
    <property type="project" value="UniProtKB-UniRule"/>
</dbReference>
<keyword evidence="3 7" id="KW-0863">Zinc-finger</keyword>
<dbReference type="Gene3D" id="3.40.1360.10">
    <property type="match status" value="1"/>
</dbReference>
<organism evidence="9 10">
    <name type="scientific">Paraphotobacterium marinum</name>
    <dbReference type="NCBI Taxonomy" id="1755811"/>
    <lineage>
        <taxon>Bacteria</taxon>
        <taxon>Pseudomonadati</taxon>
        <taxon>Pseudomonadota</taxon>
        <taxon>Gammaproteobacteria</taxon>
        <taxon>Vibrionales</taxon>
        <taxon>Vibrionaceae</taxon>
        <taxon>Paraphotobacterium</taxon>
    </lineage>
</organism>
<dbReference type="NCBIfam" id="TIGR00615">
    <property type="entry name" value="recR"/>
    <property type="match status" value="1"/>
</dbReference>
<evidence type="ECO:0000256" key="5">
    <source>
        <dbReference type="ARBA" id="ARBA00023172"/>
    </source>
</evidence>
<dbReference type="InterPro" id="IPR015967">
    <property type="entry name" value="Rcmb_RecR_Znf"/>
</dbReference>
<dbReference type="Gene3D" id="6.10.250.240">
    <property type="match status" value="1"/>
</dbReference>
<protein>
    <recommendedName>
        <fullName evidence="7">Recombination protein RecR</fullName>
    </recommendedName>
</protein>
<keyword evidence="6 7" id="KW-0234">DNA repair</keyword>
<reference evidence="9 10" key="1">
    <citation type="journal article" date="2016" name="Int. J. Syst. Evol. Microbiol.">
        <title>Paraphotobacterium marinum gen. nov., sp. nov., a member of the family Vibrionaceae, isolated from surface seawater.</title>
        <authorList>
            <person name="Huang Z."/>
            <person name="Dong C."/>
            <person name="Shao Z."/>
        </authorList>
    </citation>
    <scope>NUCLEOTIDE SEQUENCE [LARGE SCALE GENOMIC DNA]</scope>
    <source>
        <strain evidence="9 10">NSCS20N07D</strain>
    </source>
</reference>
<dbReference type="Proteomes" id="UP000242175">
    <property type="component" value="Chromosome large"/>
</dbReference>
<dbReference type="Pfam" id="PF21175">
    <property type="entry name" value="RecR_C"/>
    <property type="match status" value="1"/>
</dbReference>
<evidence type="ECO:0000256" key="4">
    <source>
        <dbReference type="ARBA" id="ARBA00022833"/>
    </source>
</evidence>
<keyword evidence="4 7" id="KW-0862">Zinc</keyword>
<dbReference type="SMART" id="SM00493">
    <property type="entry name" value="TOPRIM"/>
    <property type="match status" value="1"/>
</dbReference>
<dbReference type="SUPFAM" id="SSF111304">
    <property type="entry name" value="Recombination protein RecR"/>
    <property type="match status" value="1"/>
</dbReference>
<evidence type="ECO:0000256" key="7">
    <source>
        <dbReference type="HAMAP-Rule" id="MF_00017"/>
    </source>
</evidence>
<dbReference type="InterPro" id="IPR000093">
    <property type="entry name" value="DNA_Rcmb_RecR"/>
</dbReference>
<feature type="zinc finger region" description="C4-type" evidence="7">
    <location>
        <begin position="57"/>
        <end position="72"/>
    </location>
</feature>
<evidence type="ECO:0000256" key="2">
    <source>
        <dbReference type="ARBA" id="ARBA00022763"/>
    </source>
</evidence>
<dbReference type="EMBL" id="CP022355">
    <property type="protein sequence ID" value="ASK78524.1"/>
    <property type="molecule type" value="Genomic_DNA"/>
</dbReference>
<gene>
    <name evidence="7" type="primary">recR</name>
    <name evidence="9" type="ORF">CF386_05645</name>
</gene>
<comment type="similarity">
    <text evidence="7">Belongs to the RecR family.</text>
</comment>
<keyword evidence="5 7" id="KW-0233">DNA recombination</keyword>
<dbReference type="PANTHER" id="PTHR30446:SF0">
    <property type="entry name" value="RECOMBINATION PROTEIN RECR"/>
    <property type="match status" value="1"/>
</dbReference>
<dbReference type="Pfam" id="PF13662">
    <property type="entry name" value="Toprim_4"/>
    <property type="match status" value="1"/>
</dbReference>
<keyword evidence="2 7" id="KW-0227">DNA damage</keyword>
<dbReference type="InterPro" id="IPR023627">
    <property type="entry name" value="Rcmb_RecR"/>
</dbReference>
<dbReference type="Pfam" id="PF02132">
    <property type="entry name" value="RecR_ZnF"/>
    <property type="match status" value="1"/>
</dbReference>
<proteinExistence type="inferred from homology"/>
<dbReference type="OrthoDB" id="9802672at2"/>
<evidence type="ECO:0000259" key="8">
    <source>
        <dbReference type="PROSITE" id="PS50880"/>
    </source>
</evidence>
<dbReference type="KEGG" id="pmai:CF386_05645"/>
<evidence type="ECO:0000313" key="9">
    <source>
        <dbReference type="EMBL" id="ASK78524.1"/>
    </source>
</evidence>
<dbReference type="GO" id="GO:0003677">
    <property type="term" value="F:DNA binding"/>
    <property type="evidence" value="ECO:0007669"/>
    <property type="project" value="UniProtKB-UniRule"/>
</dbReference>
<dbReference type="CDD" id="cd01025">
    <property type="entry name" value="TOPRIM_recR"/>
    <property type="match status" value="1"/>
</dbReference>
<dbReference type="HAMAP" id="MF_00017">
    <property type="entry name" value="RecR"/>
    <property type="match status" value="1"/>
</dbReference>
<feature type="domain" description="Toprim" evidence="8">
    <location>
        <begin position="81"/>
        <end position="176"/>
    </location>
</feature>
<keyword evidence="1 7" id="KW-0479">Metal-binding</keyword>
<dbReference type="Gene3D" id="1.10.8.420">
    <property type="entry name" value="RecR Domain 1"/>
    <property type="match status" value="1"/>
</dbReference>
<dbReference type="GO" id="GO:0008270">
    <property type="term" value="F:zinc ion binding"/>
    <property type="evidence" value="ECO:0007669"/>
    <property type="project" value="UniProtKB-KW"/>
</dbReference>
<evidence type="ECO:0000313" key="10">
    <source>
        <dbReference type="Proteomes" id="UP000242175"/>
    </source>
</evidence>
<dbReference type="GO" id="GO:0006310">
    <property type="term" value="P:DNA recombination"/>
    <property type="evidence" value="ECO:0007669"/>
    <property type="project" value="UniProtKB-UniRule"/>
</dbReference>
<comment type="function">
    <text evidence="7">May play a role in DNA repair. It seems to be involved in an RecBC-independent recombinational process of DNA repair. It may act with RecF and RecO.</text>
</comment>
<dbReference type="Pfam" id="PF21176">
    <property type="entry name" value="RecR_HhH"/>
    <property type="match status" value="1"/>
</dbReference>
<evidence type="ECO:0000256" key="1">
    <source>
        <dbReference type="ARBA" id="ARBA00022723"/>
    </source>
</evidence>
<evidence type="ECO:0000256" key="3">
    <source>
        <dbReference type="ARBA" id="ARBA00022771"/>
    </source>
</evidence>
<dbReference type="AlphaFoldDB" id="A0A220VDP7"/>
<dbReference type="InterPro" id="IPR006171">
    <property type="entry name" value="TOPRIM_dom"/>
</dbReference>
<name>A0A220VDP7_9GAMM</name>
<sequence length="199" mass="21665">MKNSKLIETAIEALTCLPGVGPKSAQRMIYSLLKNNRHGGINLSQVLKQAMTEVSNCSVCQTYTENEICEICLNKDRLATGTVCVVENPSDIIAVERTGQFDGRYFVLHGNLSPIDGISPEDLKIDILENQLKSGNISEVILATSSTIHGEATALFISEICKKYKIQSTRIAYGIPIGGELDLVDGSTLIHAFSGRKTY</sequence>
<dbReference type="InterPro" id="IPR034137">
    <property type="entry name" value="TOPRIM_RecR"/>
</dbReference>
<dbReference type="PROSITE" id="PS50880">
    <property type="entry name" value="TOPRIM"/>
    <property type="match status" value="1"/>
</dbReference>
<dbReference type="PANTHER" id="PTHR30446">
    <property type="entry name" value="RECOMBINATION PROTEIN RECR"/>
    <property type="match status" value="1"/>
</dbReference>
<keyword evidence="10" id="KW-1185">Reference proteome</keyword>
<evidence type="ECO:0000256" key="6">
    <source>
        <dbReference type="ARBA" id="ARBA00023204"/>
    </source>
</evidence>